<gene>
    <name evidence="2" type="ORF">HAKA00212_LOCUS11740</name>
</gene>
<evidence type="ECO:0000313" key="2">
    <source>
        <dbReference type="EMBL" id="CAE0633028.1"/>
    </source>
</evidence>
<accession>A0A7S3XUX0</accession>
<proteinExistence type="predicted"/>
<reference evidence="2" key="1">
    <citation type="submission" date="2021-01" db="EMBL/GenBank/DDBJ databases">
        <authorList>
            <person name="Corre E."/>
            <person name="Pelletier E."/>
            <person name="Niang G."/>
            <person name="Scheremetjew M."/>
            <person name="Finn R."/>
            <person name="Kale V."/>
            <person name="Holt S."/>
            <person name="Cochrane G."/>
            <person name="Meng A."/>
            <person name="Brown T."/>
            <person name="Cohen L."/>
        </authorList>
    </citation>
    <scope>NUCLEOTIDE SEQUENCE</scope>
    <source>
        <strain evidence="2">CCMP3107</strain>
    </source>
</reference>
<evidence type="ECO:0000256" key="1">
    <source>
        <dbReference type="SAM" id="MobiDB-lite"/>
    </source>
</evidence>
<name>A0A7S3XUX0_HETAK</name>
<dbReference type="EMBL" id="HBIU01025359">
    <property type="protein sequence ID" value="CAE0633028.1"/>
    <property type="molecule type" value="Transcribed_RNA"/>
</dbReference>
<dbReference type="AlphaFoldDB" id="A0A7S3XUX0"/>
<feature type="compositionally biased region" description="Basic and acidic residues" evidence="1">
    <location>
        <begin position="206"/>
        <end position="215"/>
    </location>
</feature>
<sequence length="235" mass="26643">MKELSDIAVEVSEFEYFADDFPVIYKKFKLKRKQRKEQRSRAVRKEALAGRAYGRLVAWFRRLTLQDTGLRLQAAFRNWHLVSHPEAALALAHQRSSLESFTSLTVGEKPEENEEGEGEGTTRLAPAIQIGAVKGGRRAGLVSPANSRPGSAGHPFGLPPPGSGGGGGSREGRRDIYDLLNEPRELRLVPPEVLFEDYLAGYVRNTQERSKRRDAGPTFPEEYRHRRRRPEHWQR</sequence>
<organism evidence="2">
    <name type="scientific">Heterosigma akashiwo</name>
    <name type="common">Chromophytic alga</name>
    <name type="synonym">Heterosigma carterae</name>
    <dbReference type="NCBI Taxonomy" id="2829"/>
    <lineage>
        <taxon>Eukaryota</taxon>
        <taxon>Sar</taxon>
        <taxon>Stramenopiles</taxon>
        <taxon>Ochrophyta</taxon>
        <taxon>Raphidophyceae</taxon>
        <taxon>Chattonellales</taxon>
        <taxon>Chattonellaceae</taxon>
        <taxon>Heterosigma</taxon>
    </lineage>
</organism>
<feature type="compositionally biased region" description="Basic residues" evidence="1">
    <location>
        <begin position="225"/>
        <end position="235"/>
    </location>
</feature>
<feature type="region of interest" description="Disordered" evidence="1">
    <location>
        <begin position="204"/>
        <end position="235"/>
    </location>
</feature>
<protein>
    <submittedName>
        <fullName evidence="2">Uncharacterized protein</fullName>
    </submittedName>
</protein>
<feature type="region of interest" description="Disordered" evidence="1">
    <location>
        <begin position="102"/>
        <end position="174"/>
    </location>
</feature>